<dbReference type="InterPro" id="IPR050113">
    <property type="entry name" value="Ub_conjugating_enzyme"/>
</dbReference>
<comment type="caution">
    <text evidence="6">The sequence shown here is derived from an EMBL/GenBank/DDBJ whole genome shotgun (WGS) entry which is preliminary data.</text>
</comment>
<dbReference type="GO" id="GO:0016740">
    <property type="term" value="F:transferase activity"/>
    <property type="evidence" value="ECO:0007669"/>
    <property type="project" value="UniProtKB-KW"/>
</dbReference>
<feature type="active site" description="Glycyl thioester intermediate" evidence="3">
    <location>
        <position position="88"/>
    </location>
</feature>
<dbReference type="SMART" id="SM00212">
    <property type="entry name" value="UBCc"/>
    <property type="match status" value="1"/>
</dbReference>
<evidence type="ECO:0000313" key="7">
    <source>
        <dbReference type="Proteomes" id="UP000601435"/>
    </source>
</evidence>
<evidence type="ECO:0000313" key="6">
    <source>
        <dbReference type="EMBL" id="CAE7763138.1"/>
    </source>
</evidence>
<dbReference type="PANTHER" id="PTHR24067">
    <property type="entry name" value="UBIQUITIN-CONJUGATING ENZYME E2"/>
    <property type="match status" value="1"/>
</dbReference>
<feature type="domain" description="UBC core" evidence="5">
    <location>
        <begin position="4"/>
        <end position="109"/>
    </location>
</feature>
<keyword evidence="1" id="KW-0808">Transferase</keyword>
<gene>
    <name evidence="6" type="primary">UBC2</name>
    <name evidence="6" type="ORF">SNEC2469_LOCUS22216</name>
</gene>
<dbReference type="InterPro" id="IPR000608">
    <property type="entry name" value="UBC"/>
</dbReference>
<dbReference type="OrthoDB" id="9984419at2759"/>
<dbReference type="Gene3D" id="3.10.110.10">
    <property type="entry name" value="Ubiquitin Conjugating Enzyme"/>
    <property type="match status" value="1"/>
</dbReference>
<proteinExistence type="inferred from homology"/>
<dbReference type="PROSITE" id="PS00183">
    <property type="entry name" value="UBC_1"/>
    <property type="match status" value="1"/>
</dbReference>
<comment type="similarity">
    <text evidence="4">Belongs to the ubiquitin-conjugating enzyme family.</text>
</comment>
<dbReference type="InterPro" id="IPR016135">
    <property type="entry name" value="UBQ-conjugating_enzyme/RWD"/>
</dbReference>
<dbReference type="SUPFAM" id="SSF54495">
    <property type="entry name" value="UBC-like"/>
    <property type="match status" value="1"/>
</dbReference>
<evidence type="ECO:0000256" key="2">
    <source>
        <dbReference type="ARBA" id="ARBA00022786"/>
    </source>
</evidence>
<accession>A0A812Y163</accession>
<name>A0A812Y163_9DINO</name>
<dbReference type="EMBL" id="CAJNJA010040108">
    <property type="protein sequence ID" value="CAE7763138.1"/>
    <property type="molecule type" value="Genomic_DNA"/>
</dbReference>
<evidence type="ECO:0000256" key="1">
    <source>
        <dbReference type="ARBA" id="ARBA00022679"/>
    </source>
</evidence>
<keyword evidence="4" id="KW-0547">Nucleotide-binding</keyword>
<dbReference type="PROSITE" id="PS50127">
    <property type="entry name" value="UBC_2"/>
    <property type="match status" value="1"/>
</dbReference>
<evidence type="ECO:0000256" key="4">
    <source>
        <dbReference type="RuleBase" id="RU362109"/>
    </source>
</evidence>
<evidence type="ECO:0000259" key="5">
    <source>
        <dbReference type="PROSITE" id="PS50127"/>
    </source>
</evidence>
<evidence type="ECO:0000256" key="3">
    <source>
        <dbReference type="PROSITE-ProRule" id="PRU10133"/>
    </source>
</evidence>
<sequence length="109" mass="12401">MTTVARRRLIRDLKKLQSDPPQGVSASPAQDDIMSWTAVMFGPDDTPWEGGTFQLEVTFSEEFPTKPPHVRFLTKMFHPNIYNNGEICLDILQELNRLGLSLISCYNTD</sequence>
<keyword evidence="2 4" id="KW-0833">Ubl conjugation pathway</keyword>
<dbReference type="InterPro" id="IPR023313">
    <property type="entry name" value="UBQ-conjugating_AS"/>
</dbReference>
<reference evidence="6" key="1">
    <citation type="submission" date="2021-02" db="EMBL/GenBank/DDBJ databases">
        <authorList>
            <person name="Dougan E. K."/>
            <person name="Rhodes N."/>
            <person name="Thang M."/>
            <person name="Chan C."/>
        </authorList>
    </citation>
    <scope>NUCLEOTIDE SEQUENCE</scope>
</reference>
<keyword evidence="7" id="KW-1185">Reference proteome</keyword>
<keyword evidence="4" id="KW-0067">ATP-binding</keyword>
<dbReference type="Proteomes" id="UP000601435">
    <property type="component" value="Unassembled WGS sequence"/>
</dbReference>
<protein>
    <submittedName>
        <fullName evidence="6">UBC2 protein</fullName>
    </submittedName>
</protein>
<dbReference type="Pfam" id="PF00179">
    <property type="entry name" value="UQ_con"/>
    <property type="match status" value="1"/>
</dbReference>
<organism evidence="6 7">
    <name type="scientific">Symbiodinium necroappetens</name>
    <dbReference type="NCBI Taxonomy" id="1628268"/>
    <lineage>
        <taxon>Eukaryota</taxon>
        <taxon>Sar</taxon>
        <taxon>Alveolata</taxon>
        <taxon>Dinophyceae</taxon>
        <taxon>Suessiales</taxon>
        <taxon>Symbiodiniaceae</taxon>
        <taxon>Symbiodinium</taxon>
    </lineage>
</organism>
<dbReference type="AlphaFoldDB" id="A0A812Y163"/>
<dbReference type="GO" id="GO:0005524">
    <property type="term" value="F:ATP binding"/>
    <property type="evidence" value="ECO:0007669"/>
    <property type="project" value="UniProtKB-UniRule"/>
</dbReference>